<organism evidence="9 10">
    <name type="scientific">Pontibacter aydingkolensis</name>
    <dbReference type="NCBI Taxonomy" id="1911536"/>
    <lineage>
        <taxon>Bacteria</taxon>
        <taxon>Pseudomonadati</taxon>
        <taxon>Bacteroidota</taxon>
        <taxon>Cytophagia</taxon>
        <taxon>Cytophagales</taxon>
        <taxon>Hymenobacteraceae</taxon>
        <taxon>Pontibacter</taxon>
    </lineage>
</organism>
<comment type="caution">
    <text evidence="9">The sequence shown here is derived from an EMBL/GenBank/DDBJ whole genome shotgun (WGS) entry which is preliminary data.</text>
</comment>
<accession>A0ABS7CPV1</accession>
<dbReference type="InterPro" id="IPR001179">
    <property type="entry name" value="PPIase_FKBP_dom"/>
</dbReference>
<keyword evidence="3 5" id="KW-0697">Rotamase</keyword>
<dbReference type="Pfam" id="PF00254">
    <property type="entry name" value="FKBP_C"/>
    <property type="match status" value="1"/>
</dbReference>
<dbReference type="PROSITE" id="PS50059">
    <property type="entry name" value="FKBP_PPIASE"/>
    <property type="match status" value="1"/>
</dbReference>
<reference evidence="9 10" key="1">
    <citation type="journal article" date="2016" name="Int. J. Syst. Evol. Microbiol.">
        <title>Pontibacter aydingkolensis sp. nov., isolated from soil of a salt lake.</title>
        <authorList>
            <person name="Osman G."/>
            <person name="Zhang T."/>
            <person name="Lou K."/>
            <person name="Gao Y."/>
            <person name="Chang W."/>
            <person name="Lin Q."/>
            <person name="Yang H.M."/>
            <person name="Huo X.D."/>
            <person name="Wang N."/>
        </authorList>
    </citation>
    <scope>NUCLEOTIDE SEQUENCE [LARGE SCALE GENOMIC DNA]</scope>
    <source>
        <strain evidence="9 10">KACC 19255</strain>
    </source>
</reference>
<dbReference type="EC" id="5.2.1.8" evidence="6"/>
<evidence type="ECO:0000313" key="10">
    <source>
        <dbReference type="Proteomes" id="UP000813018"/>
    </source>
</evidence>
<keyword evidence="10" id="KW-1185">Reference proteome</keyword>
<name>A0ABS7CPV1_9BACT</name>
<evidence type="ECO:0000256" key="3">
    <source>
        <dbReference type="ARBA" id="ARBA00023110"/>
    </source>
</evidence>
<dbReference type="EMBL" id="JAHYXK010000001">
    <property type="protein sequence ID" value="MBW7465850.1"/>
    <property type="molecule type" value="Genomic_DNA"/>
</dbReference>
<keyword evidence="4 5" id="KW-0413">Isomerase</keyword>
<evidence type="ECO:0000256" key="5">
    <source>
        <dbReference type="PROSITE-ProRule" id="PRU00277"/>
    </source>
</evidence>
<dbReference type="PANTHER" id="PTHR43811:SF19">
    <property type="entry name" value="39 KDA FK506-BINDING NUCLEAR PROTEIN"/>
    <property type="match status" value="1"/>
</dbReference>
<feature type="chain" id="PRO_5045444430" description="Peptidyl-prolyl cis-trans isomerase" evidence="7">
    <location>
        <begin position="32"/>
        <end position="181"/>
    </location>
</feature>
<evidence type="ECO:0000256" key="7">
    <source>
        <dbReference type="SAM" id="SignalP"/>
    </source>
</evidence>
<feature type="signal peptide" evidence="7">
    <location>
        <begin position="1"/>
        <end position="31"/>
    </location>
</feature>
<evidence type="ECO:0000256" key="4">
    <source>
        <dbReference type="ARBA" id="ARBA00023235"/>
    </source>
</evidence>
<feature type="domain" description="PPIase FKBP-type" evidence="8">
    <location>
        <begin position="90"/>
        <end position="181"/>
    </location>
</feature>
<evidence type="ECO:0000259" key="8">
    <source>
        <dbReference type="PROSITE" id="PS50059"/>
    </source>
</evidence>
<evidence type="ECO:0000256" key="6">
    <source>
        <dbReference type="RuleBase" id="RU003915"/>
    </source>
</evidence>
<dbReference type="Gene3D" id="3.10.50.40">
    <property type="match status" value="1"/>
</dbReference>
<gene>
    <name evidence="9" type="ORF">K0O23_02130</name>
</gene>
<protein>
    <recommendedName>
        <fullName evidence="6">Peptidyl-prolyl cis-trans isomerase</fullName>
        <ecNumber evidence="6">5.2.1.8</ecNumber>
    </recommendedName>
</protein>
<dbReference type="GO" id="GO:0003755">
    <property type="term" value="F:peptidyl-prolyl cis-trans isomerase activity"/>
    <property type="evidence" value="ECO:0007669"/>
    <property type="project" value="UniProtKB-EC"/>
</dbReference>
<evidence type="ECO:0000313" key="9">
    <source>
        <dbReference type="EMBL" id="MBW7465850.1"/>
    </source>
</evidence>
<dbReference type="SUPFAM" id="SSF54534">
    <property type="entry name" value="FKBP-like"/>
    <property type="match status" value="1"/>
</dbReference>
<dbReference type="PANTHER" id="PTHR43811">
    <property type="entry name" value="FKBP-TYPE PEPTIDYL-PROLYL CIS-TRANS ISOMERASE FKPA"/>
    <property type="match status" value="1"/>
</dbReference>
<dbReference type="Proteomes" id="UP000813018">
    <property type="component" value="Unassembled WGS sequence"/>
</dbReference>
<proteinExistence type="inferred from homology"/>
<evidence type="ECO:0000256" key="1">
    <source>
        <dbReference type="ARBA" id="ARBA00000971"/>
    </source>
</evidence>
<dbReference type="InterPro" id="IPR046357">
    <property type="entry name" value="PPIase_dom_sf"/>
</dbReference>
<evidence type="ECO:0000256" key="2">
    <source>
        <dbReference type="ARBA" id="ARBA00006577"/>
    </source>
</evidence>
<comment type="similarity">
    <text evidence="2 6">Belongs to the FKBP-type PPIase family.</text>
</comment>
<sequence>MQTLIQWATKGSISLKVFLFVLVAASFSACGGDDVNPYVFDVEGQKKIDEQIIRQYFRDNNVDTTQVIKTESGLYLLNVKPSSGAEIKTRNLVEAHYIGKLTNGFKFDSSYDRGKPHTFVVDEKGTQLSVIQGWNEGVKLMKVGEEARLFIPSHLGYGPYGQGSIPPNSVLIFDIEVLRIK</sequence>
<keyword evidence="7" id="KW-0732">Signal</keyword>
<comment type="catalytic activity">
    <reaction evidence="1 5 6">
        <text>[protein]-peptidylproline (omega=180) = [protein]-peptidylproline (omega=0)</text>
        <dbReference type="Rhea" id="RHEA:16237"/>
        <dbReference type="Rhea" id="RHEA-COMP:10747"/>
        <dbReference type="Rhea" id="RHEA-COMP:10748"/>
        <dbReference type="ChEBI" id="CHEBI:83833"/>
        <dbReference type="ChEBI" id="CHEBI:83834"/>
        <dbReference type="EC" id="5.2.1.8"/>
    </reaction>
</comment>